<sequence length="241" mass="25802">MGTDGDGMGPDGRHGLIRVLLVDDQELVRAGFKMVLDAQPDVDVVGEAGDGATALELLRTTRADVVLMDVRMPRMDGIEATRRITADGAQDGPKVIILTTFDLDEYAFAAIKAGAGGFLLKDAGPAQLIEAIRAVHSGDAVVAPSTTKRLLDRFALHLPDKEQQASGALDTLTDRESEVLHLVARGLSNAEIADRLYVSEATVKTHMGRILMKLGLRDRVQAVVFAYESGMVKSGQGDNRP</sequence>
<keyword evidence="3" id="KW-0238">DNA-binding</keyword>
<dbReference type="EMBL" id="BAAATD010000006">
    <property type="protein sequence ID" value="GAA2607273.1"/>
    <property type="molecule type" value="Genomic_DNA"/>
</dbReference>
<feature type="domain" description="Response regulatory" evidence="7">
    <location>
        <begin position="18"/>
        <end position="136"/>
    </location>
</feature>
<dbReference type="SMART" id="SM00448">
    <property type="entry name" value="REC"/>
    <property type="match status" value="1"/>
</dbReference>
<dbReference type="PROSITE" id="PS00622">
    <property type="entry name" value="HTH_LUXR_1"/>
    <property type="match status" value="1"/>
</dbReference>
<evidence type="ECO:0000313" key="8">
    <source>
        <dbReference type="EMBL" id="GAA2607273.1"/>
    </source>
</evidence>
<dbReference type="PANTHER" id="PTHR43214">
    <property type="entry name" value="TWO-COMPONENT RESPONSE REGULATOR"/>
    <property type="match status" value="1"/>
</dbReference>
<evidence type="ECO:0000259" key="6">
    <source>
        <dbReference type="PROSITE" id="PS50043"/>
    </source>
</evidence>
<feature type="modified residue" description="4-aspartylphosphate" evidence="5">
    <location>
        <position position="69"/>
    </location>
</feature>
<dbReference type="SUPFAM" id="SSF46894">
    <property type="entry name" value="C-terminal effector domain of the bipartite response regulators"/>
    <property type="match status" value="1"/>
</dbReference>
<keyword evidence="2" id="KW-0805">Transcription regulation</keyword>
<dbReference type="PANTHER" id="PTHR43214:SF24">
    <property type="entry name" value="TRANSCRIPTIONAL REGULATORY PROTEIN NARL-RELATED"/>
    <property type="match status" value="1"/>
</dbReference>
<evidence type="ECO:0000259" key="7">
    <source>
        <dbReference type="PROSITE" id="PS50110"/>
    </source>
</evidence>
<dbReference type="Gene3D" id="3.40.50.2300">
    <property type="match status" value="1"/>
</dbReference>
<keyword evidence="1 5" id="KW-0597">Phosphoprotein</keyword>
<protein>
    <submittedName>
        <fullName evidence="8">Response regulator transcription factor</fullName>
    </submittedName>
</protein>
<keyword evidence="4" id="KW-0804">Transcription</keyword>
<dbReference type="InterPro" id="IPR058245">
    <property type="entry name" value="NreC/VraR/RcsB-like_REC"/>
</dbReference>
<accession>A0ABP6CAJ5</accession>
<dbReference type="PROSITE" id="PS50043">
    <property type="entry name" value="HTH_LUXR_2"/>
    <property type="match status" value="1"/>
</dbReference>
<evidence type="ECO:0000313" key="9">
    <source>
        <dbReference type="Proteomes" id="UP001501509"/>
    </source>
</evidence>
<dbReference type="PRINTS" id="PR00038">
    <property type="entry name" value="HTHLUXR"/>
</dbReference>
<keyword evidence="9" id="KW-1185">Reference proteome</keyword>
<feature type="domain" description="HTH luxR-type" evidence="6">
    <location>
        <begin position="165"/>
        <end position="230"/>
    </location>
</feature>
<proteinExistence type="predicted"/>
<name>A0ABP6CAJ5_9ACTN</name>
<gene>
    <name evidence="8" type="ORF">GCM10010411_46890</name>
</gene>
<evidence type="ECO:0000256" key="1">
    <source>
        <dbReference type="ARBA" id="ARBA00022553"/>
    </source>
</evidence>
<dbReference type="Pfam" id="PF00196">
    <property type="entry name" value="GerE"/>
    <property type="match status" value="1"/>
</dbReference>
<dbReference type="Proteomes" id="UP001501509">
    <property type="component" value="Unassembled WGS sequence"/>
</dbReference>
<dbReference type="SUPFAM" id="SSF52172">
    <property type="entry name" value="CheY-like"/>
    <property type="match status" value="1"/>
</dbReference>
<evidence type="ECO:0000256" key="4">
    <source>
        <dbReference type="ARBA" id="ARBA00023163"/>
    </source>
</evidence>
<dbReference type="InterPro" id="IPR039420">
    <property type="entry name" value="WalR-like"/>
</dbReference>
<comment type="caution">
    <text evidence="8">The sequence shown here is derived from an EMBL/GenBank/DDBJ whole genome shotgun (WGS) entry which is preliminary data.</text>
</comment>
<reference evidence="9" key="1">
    <citation type="journal article" date="2019" name="Int. J. Syst. Evol. Microbiol.">
        <title>The Global Catalogue of Microorganisms (GCM) 10K type strain sequencing project: providing services to taxonomists for standard genome sequencing and annotation.</title>
        <authorList>
            <consortium name="The Broad Institute Genomics Platform"/>
            <consortium name="The Broad Institute Genome Sequencing Center for Infectious Disease"/>
            <person name="Wu L."/>
            <person name="Ma J."/>
        </authorList>
    </citation>
    <scope>NUCLEOTIDE SEQUENCE [LARGE SCALE GENOMIC DNA]</scope>
    <source>
        <strain evidence="9">JCM 6833</strain>
    </source>
</reference>
<evidence type="ECO:0000256" key="2">
    <source>
        <dbReference type="ARBA" id="ARBA00023015"/>
    </source>
</evidence>
<dbReference type="CDD" id="cd17535">
    <property type="entry name" value="REC_NarL-like"/>
    <property type="match status" value="1"/>
</dbReference>
<dbReference type="CDD" id="cd06170">
    <property type="entry name" value="LuxR_C_like"/>
    <property type="match status" value="1"/>
</dbReference>
<dbReference type="Pfam" id="PF00072">
    <property type="entry name" value="Response_reg"/>
    <property type="match status" value="1"/>
</dbReference>
<dbReference type="InterPro" id="IPR001789">
    <property type="entry name" value="Sig_transdc_resp-reg_receiver"/>
</dbReference>
<dbReference type="InterPro" id="IPR000792">
    <property type="entry name" value="Tscrpt_reg_LuxR_C"/>
</dbReference>
<dbReference type="InterPro" id="IPR011006">
    <property type="entry name" value="CheY-like_superfamily"/>
</dbReference>
<dbReference type="SMART" id="SM00421">
    <property type="entry name" value="HTH_LUXR"/>
    <property type="match status" value="1"/>
</dbReference>
<organism evidence="8 9">
    <name type="scientific">Actinomadura fulvescens</name>
    <dbReference type="NCBI Taxonomy" id="46160"/>
    <lineage>
        <taxon>Bacteria</taxon>
        <taxon>Bacillati</taxon>
        <taxon>Actinomycetota</taxon>
        <taxon>Actinomycetes</taxon>
        <taxon>Streptosporangiales</taxon>
        <taxon>Thermomonosporaceae</taxon>
        <taxon>Actinomadura</taxon>
    </lineage>
</organism>
<dbReference type="PROSITE" id="PS50110">
    <property type="entry name" value="RESPONSE_REGULATORY"/>
    <property type="match status" value="1"/>
</dbReference>
<evidence type="ECO:0000256" key="3">
    <source>
        <dbReference type="ARBA" id="ARBA00023125"/>
    </source>
</evidence>
<dbReference type="InterPro" id="IPR016032">
    <property type="entry name" value="Sig_transdc_resp-reg_C-effctor"/>
</dbReference>
<evidence type="ECO:0000256" key="5">
    <source>
        <dbReference type="PROSITE-ProRule" id="PRU00169"/>
    </source>
</evidence>